<dbReference type="Pfam" id="PF10517">
    <property type="entry name" value="DM13"/>
    <property type="match status" value="1"/>
</dbReference>
<dbReference type="EMBL" id="JACIJS010000010">
    <property type="protein sequence ID" value="MBB5516871.1"/>
    <property type="molecule type" value="Genomic_DNA"/>
</dbReference>
<reference evidence="3 4" key="1">
    <citation type="submission" date="2020-08" db="EMBL/GenBank/DDBJ databases">
        <title>Genomic Encyclopedia of Type Strains, Phase IV (KMG-IV): sequencing the most valuable type-strain genomes for metagenomic binning, comparative biology and taxonomic classification.</title>
        <authorList>
            <person name="Goeker M."/>
        </authorList>
    </citation>
    <scope>NUCLEOTIDE SEQUENCE [LARGE SCALE GENOMIC DNA]</scope>
    <source>
        <strain evidence="3 4">DSM 103377</strain>
    </source>
</reference>
<organism evidence="3 4">
    <name type="scientific">Rubricella aquisinus</name>
    <dbReference type="NCBI Taxonomy" id="2028108"/>
    <lineage>
        <taxon>Bacteria</taxon>
        <taxon>Pseudomonadati</taxon>
        <taxon>Pseudomonadota</taxon>
        <taxon>Alphaproteobacteria</taxon>
        <taxon>Rhodobacterales</taxon>
        <taxon>Paracoccaceae</taxon>
        <taxon>Rubricella</taxon>
    </lineage>
</organism>
<dbReference type="AlphaFoldDB" id="A0A840WQ97"/>
<keyword evidence="1" id="KW-0812">Transmembrane</keyword>
<keyword evidence="1" id="KW-0472">Membrane</keyword>
<dbReference type="InterPro" id="IPR019545">
    <property type="entry name" value="DM13_domain"/>
</dbReference>
<dbReference type="PROSITE" id="PS51549">
    <property type="entry name" value="DM13"/>
    <property type="match status" value="1"/>
</dbReference>
<dbReference type="RefSeq" id="WP_184012831.1">
    <property type="nucleotide sequence ID" value="NZ_JACIJS010000010.1"/>
</dbReference>
<keyword evidence="1" id="KW-1133">Transmembrane helix</keyword>
<proteinExistence type="predicted"/>
<gene>
    <name evidence="3" type="ORF">FHS89_002915</name>
</gene>
<evidence type="ECO:0000313" key="3">
    <source>
        <dbReference type="EMBL" id="MBB5516871.1"/>
    </source>
</evidence>
<accession>A0A840WQ97</accession>
<comment type="caution">
    <text evidence="3">The sequence shown here is derived from an EMBL/GenBank/DDBJ whole genome shotgun (WGS) entry which is preliminary data.</text>
</comment>
<feature type="transmembrane region" description="Helical" evidence="1">
    <location>
        <begin position="7"/>
        <end position="26"/>
    </location>
</feature>
<sequence>MGRFLKIAIPVFLVGFVAGNAFWYLASPLWIDDVVSEALPDELMVQEVARGQFRDADRSHQGTGIAQILETGGGAKLLRLTEFQVTNGPDLEVWLSAHPDPVRSADVAGAAWLSLGQLKGNIGDQTYIIPDDADLSAYQSVVIWCEQFGVLFSPAALTGG</sequence>
<protein>
    <recommendedName>
        <fullName evidence="2">DM13 domain-containing protein</fullName>
    </recommendedName>
</protein>
<evidence type="ECO:0000313" key="4">
    <source>
        <dbReference type="Proteomes" id="UP000553766"/>
    </source>
</evidence>
<feature type="domain" description="DM13" evidence="2">
    <location>
        <begin position="51"/>
        <end position="158"/>
    </location>
</feature>
<evidence type="ECO:0000256" key="1">
    <source>
        <dbReference type="SAM" id="Phobius"/>
    </source>
</evidence>
<keyword evidence="4" id="KW-1185">Reference proteome</keyword>
<evidence type="ECO:0000259" key="2">
    <source>
        <dbReference type="PROSITE" id="PS51549"/>
    </source>
</evidence>
<dbReference type="Proteomes" id="UP000553766">
    <property type="component" value="Unassembled WGS sequence"/>
</dbReference>
<name>A0A840WQ97_9RHOB</name>